<evidence type="ECO:0000256" key="1">
    <source>
        <dbReference type="RuleBase" id="RU004560"/>
    </source>
</evidence>
<dbReference type="Proteomes" id="UP000728032">
    <property type="component" value="Unassembled WGS sequence"/>
</dbReference>
<dbReference type="PROSITE" id="PS00675">
    <property type="entry name" value="SIGMA54_INTERACT_1"/>
    <property type="match status" value="1"/>
</dbReference>
<dbReference type="AlphaFoldDB" id="A0A7R9QGN9"/>
<feature type="region of interest" description="Disordered" evidence="3">
    <location>
        <begin position="546"/>
        <end position="571"/>
    </location>
</feature>
<sequence>MVDFIIKNYFLKLAYCINKCLINNIIFIFPNAQKPAEFVPAVKDAISKFTSNYQDINITFNKSTIYCFDNEDFRYLVASHSPNSMQFGPETKRENEMAWSKSVTECNRLLHYISGIPPLIIKINRPIPNVEQTTKIPLSKFANNTHKVITILLLGESGVGKSTFINAFVNYMTYETMDEAMDEPICLLPVQFTLSDQQTYNEKEITFGIPDSNENTTDSTQSATKSPKCYKFQNNYIVLNIIDTPGIGDTDGVEQDNKNMRNLLDFISNYREINAICVLLKPNNARVDVVFKYCLLELFSHLNKSAADNILFLFTNARSTQYAPGDSGPVLKKLLNEVKRRPPYVDVRYSRETIYCFDNEAFRYLVATVPPNNMQFNDHFKRDYDTSWERSVKECDRLLQHIVSLSPHKVMDTLSLNNAKQNILLLTQPLADIANNIADNVKECEAHKRRIFHFRGTIEELKRELYIPSKDIVSTPLDKPKTVCGDPECCTKENINGVEKVHYHINCHSPCYLTHSDGNIMGNKGLLDCQAFNKYEQSGTTFWGLPTDVDPDQQITSKPNKEASSSRTKSEKCFGCGHSYQTHLHINYETKILTKRIRDESKNKRITTDKEAMDAIQSKMNELDEKIKELTSEQDTITKCMAQFAWFLRHNALTTFNDAFEDYVRHLIDNERKGGSMSAEDNRETIKKLEQLLVKYKYEKEVIQKAMENSNRNNGAVCISLEDIDKKIRELCELKWNGGLITKMLADQHLSKAKSHAVAKEMEYRVPKRSSLFRKLGTFVSRFNPFN</sequence>
<dbReference type="InterPro" id="IPR058519">
    <property type="entry name" value="DUF8206"/>
</dbReference>
<dbReference type="PANTHER" id="PTHR32046:SF11">
    <property type="entry name" value="IMMUNE-ASSOCIATED NUCLEOTIDE-BINDING PROTEIN 10-LIKE"/>
    <property type="match status" value="1"/>
</dbReference>
<feature type="domain" description="Septin-type G" evidence="4">
    <location>
        <begin position="149"/>
        <end position="267"/>
    </location>
</feature>
<dbReference type="InterPro" id="IPR025662">
    <property type="entry name" value="Sigma_54_int_dom_ATP-bd_1"/>
</dbReference>
<dbReference type="GO" id="GO:0005525">
    <property type="term" value="F:GTP binding"/>
    <property type="evidence" value="ECO:0007669"/>
    <property type="project" value="UniProtKB-KW"/>
</dbReference>
<evidence type="ECO:0000259" key="4">
    <source>
        <dbReference type="Pfam" id="PF00735"/>
    </source>
</evidence>
<protein>
    <recommendedName>
        <fullName evidence="8">G domain-containing protein</fullName>
    </recommendedName>
</protein>
<dbReference type="EMBL" id="CAJPVJ010001835">
    <property type="protein sequence ID" value="CAG2165374.1"/>
    <property type="molecule type" value="Genomic_DNA"/>
</dbReference>
<feature type="coiled-coil region" evidence="2">
    <location>
        <begin position="679"/>
        <end position="706"/>
    </location>
</feature>
<feature type="compositionally biased region" description="Polar residues" evidence="3">
    <location>
        <begin position="553"/>
        <end position="567"/>
    </location>
</feature>
<dbReference type="SUPFAM" id="SSF52540">
    <property type="entry name" value="P-loop containing nucleoside triphosphate hydrolases"/>
    <property type="match status" value="2"/>
</dbReference>
<dbReference type="OrthoDB" id="2386367at2759"/>
<evidence type="ECO:0008006" key="8">
    <source>
        <dbReference type="Google" id="ProtNLM"/>
    </source>
</evidence>
<evidence type="ECO:0000259" key="5">
    <source>
        <dbReference type="Pfam" id="PF26633"/>
    </source>
</evidence>
<dbReference type="InterPro" id="IPR027417">
    <property type="entry name" value="P-loop_NTPase"/>
</dbReference>
<keyword evidence="2" id="KW-0175">Coiled coil</keyword>
<evidence type="ECO:0000256" key="3">
    <source>
        <dbReference type="SAM" id="MobiDB-lite"/>
    </source>
</evidence>
<accession>A0A7R9QGN9</accession>
<dbReference type="Pfam" id="PF00735">
    <property type="entry name" value="Septin"/>
    <property type="match status" value="1"/>
</dbReference>
<dbReference type="Gene3D" id="3.40.50.300">
    <property type="entry name" value="P-loop containing nucleotide triphosphate hydrolases"/>
    <property type="match status" value="1"/>
</dbReference>
<keyword evidence="7" id="KW-1185">Reference proteome</keyword>
<evidence type="ECO:0000256" key="2">
    <source>
        <dbReference type="SAM" id="Coils"/>
    </source>
</evidence>
<evidence type="ECO:0000313" key="6">
    <source>
        <dbReference type="EMBL" id="CAD7644889.1"/>
    </source>
</evidence>
<name>A0A7R9QGN9_9ACAR</name>
<comment type="similarity">
    <text evidence="1">Belongs to the TRAFAC class TrmE-Era-EngA-EngB-Septin-like GTPase superfamily. Septin GTPase family.</text>
</comment>
<feature type="domain" description="DUF8206" evidence="5">
    <location>
        <begin position="477"/>
        <end position="536"/>
    </location>
</feature>
<dbReference type="PANTHER" id="PTHR32046">
    <property type="entry name" value="G DOMAIN-CONTAINING PROTEIN"/>
    <property type="match status" value="1"/>
</dbReference>
<dbReference type="Pfam" id="PF26633">
    <property type="entry name" value="DUF8206"/>
    <property type="match status" value="1"/>
</dbReference>
<proteinExistence type="inferred from homology"/>
<dbReference type="InterPro" id="IPR030379">
    <property type="entry name" value="G_SEPTIN_dom"/>
</dbReference>
<organism evidence="6">
    <name type="scientific">Oppiella nova</name>
    <dbReference type="NCBI Taxonomy" id="334625"/>
    <lineage>
        <taxon>Eukaryota</taxon>
        <taxon>Metazoa</taxon>
        <taxon>Ecdysozoa</taxon>
        <taxon>Arthropoda</taxon>
        <taxon>Chelicerata</taxon>
        <taxon>Arachnida</taxon>
        <taxon>Acari</taxon>
        <taxon>Acariformes</taxon>
        <taxon>Sarcoptiformes</taxon>
        <taxon>Oribatida</taxon>
        <taxon>Brachypylina</taxon>
        <taxon>Oppioidea</taxon>
        <taxon>Oppiidae</taxon>
        <taxon>Oppiella</taxon>
    </lineage>
</organism>
<evidence type="ECO:0000313" key="7">
    <source>
        <dbReference type="Proteomes" id="UP000728032"/>
    </source>
</evidence>
<keyword evidence="1" id="KW-0547">Nucleotide-binding</keyword>
<reference evidence="6" key="1">
    <citation type="submission" date="2020-11" db="EMBL/GenBank/DDBJ databases">
        <authorList>
            <person name="Tran Van P."/>
        </authorList>
    </citation>
    <scope>NUCLEOTIDE SEQUENCE</scope>
</reference>
<dbReference type="EMBL" id="OC916660">
    <property type="protein sequence ID" value="CAD7644889.1"/>
    <property type="molecule type" value="Genomic_DNA"/>
</dbReference>
<gene>
    <name evidence="6" type="ORF">ONB1V03_LOCUS4917</name>
</gene>
<keyword evidence="1" id="KW-0342">GTP-binding</keyword>